<name>A0ABW4QEY6_9BACL</name>
<comment type="caution">
    <text evidence="2">The sequence shown here is derived from an EMBL/GenBank/DDBJ whole genome shotgun (WGS) entry which is preliminary data.</text>
</comment>
<accession>A0ABW4QEY6</accession>
<proteinExistence type="predicted"/>
<gene>
    <name evidence="2" type="ORF">ACFSDB_04240</name>
</gene>
<keyword evidence="1" id="KW-0472">Membrane</keyword>
<evidence type="ECO:0000256" key="1">
    <source>
        <dbReference type="SAM" id="Phobius"/>
    </source>
</evidence>
<sequence length="72" mass="8107">MEVNLIIEILLLALAAIFLFLGLSSHIKANKATKKKGAERLSKYDYHQKTKKSFAFYAAAVILVGVYLIFFL</sequence>
<evidence type="ECO:0000313" key="3">
    <source>
        <dbReference type="Proteomes" id="UP001597273"/>
    </source>
</evidence>
<dbReference type="Proteomes" id="UP001597273">
    <property type="component" value="Unassembled WGS sequence"/>
</dbReference>
<keyword evidence="1" id="KW-0812">Transmembrane</keyword>
<evidence type="ECO:0000313" key="2">
    <source>
        <dbReference type="EMBL" id="MFD1862124.1"/>
    </source>
</evidence>
<feature type="transmembrane region" description="Helical" evidence="1">
    <location>
        <begin position="6"/>
        <end position="27"/>
    </location>
</feature>
<dbReference type="EMBL" id="JBHUFW010000004">
    <property type="protein sequence ID" value="MFD1862124.1"/>
    <property type="molecule type" value="Genomic_DNA"/>
</dbReference>
<protein>
    <submittedName>
        <fullName evidence="2">Uncharacterized protein</fullName>
    </submittedName>
</protein>
<keyword evidence="3" id="KW-1185">Reference proteome</keyword>
<keyword evidence="1" id="KW-1133">Transmembrane helix</keyword>
<dbReference type="RefSeq" id="WP_204890829.1">
    <property type="nucleotide sequence ID" value="NZ_JBHUFW010000004.1"/>
</dbReference>
<reference evidence="3" key="1">
    <citation type="journal article" date="2019" name="Int. J. Syst. Evol. Microbiol.">
        <title>The Global Catalogue of Microorganisms (GCM) 10K type strain sequencing project: providing services to taxonomists for standard genome sequencing and annotation.</title>
        <authorList>
            <consortium name="The Broad Institute Genomics Platform"/>
            <consortium name="The Broad Institute Genome Sequencing Center for Infectious Disease"/>
            <person name="Wu L."/>
            <person name="Ma J."/>
        </authorList>
    </citation>
    <scope>NUCLEOTIDE SEQUENCE [LARGE SCALE GENOMIC DNA]</scope>
    <source>
        <strain evidence="3">CGMCC 1.15475</strain>
    </source>
</reference>
<organism evidence="2 3">
    <name type="scientific">Planococcus chinensis</name>
    <dbReference type="NCBI Taxonomy" id="272917"/>
    <lineage>
        <taxon>Bacteria</taxon>
        <taxon>Bacillati</taxon>
        <taxon>Bacillota</taxon>
        <taxon>Bacilli</taxon>
        <taxon>Bacillales</taxon>
        <taxon>Caryophanaceae</taxon>
        <taxon>Planococcus</taxon>
    </lineage>
</organism>
<feature type="transmembrane region" description="Helical" evidence="1">
    <location>
        <begin position="54"/>
        <end position="71"/>
    </location>
</feature>